<dbReference type="GO" id="GO:0016787">
    <property type="term" value="F:hydrolase activity"/>
    <property type="evidence" value="ECO:0007669"/>
    <property type="project" value="UniProtKB-KW"/>
</dbReference>
<evidence type="ECO:0000256" key="15">
    <source>
        <dbReference type="PROSITE-ProRule" id="PRU00552"/>
    </source>
</evidence>
<keyword evidence="5 16" id="KW-0378">Hydrolase</keyword>
<evidence type="ECO:0000256" key="3">
    <source>
        <dbReference type="ARBA" id="ARBA00022517"/>
    </source>
</evidence>
<dbReference type="Pfam" id="PF00271">
    <property type="entry name" value="Helicase_C"/>
    <property type="match status" value="1"/>
</dbReference>
<gene>
    <name evidence="21" type="primary">DRS1</name>
    <name evidence="21" type="ORF">H4219_000125</name>
</gene>
<dbReference type="Gene3D" id="3.40.50.300">
    <property type="entry name" value="P-loop containing nucleotide triphosphate hydrolases"/>
    <property type="match status" value="2"/>
</dbReference>
<dbReference type="InterPro" id="IPR011545">
    <property type="entry name" value="DEAD/DEAH_box_helicase_dom"/>
</dbReference>
<dbReference type="OrthoDB" id="10259843at2759"/>
<comment type="subcellular location">
    <subcellularLocation>
        <location evidence="1">Nucleus</location>
        <location evidence="1">Nucleolus</location>
    </subcellularLocation>
</comment>
<evidence type="ECO:0000259" key="20">
    <source>
        <dbReference type="PROSITE" id="PS51195"/>
    </source>
</evidence>
<reference evidence="21" key="1">
    <citation type="submission" date="2022-07" db="EMBL/GenBank/DDBJ databases">
        <title>Phylogenomic reconstructions and comparative analyses of Kickxellomycotina fungi.</title>
        <authorList>
            <person name="Reynolds N.K."/>
            <person name="Stajich J.E."/>
            <person name="Barry K."/>
            <person name="Grigoriev I.V."/>
            <person name="Crous P."/>
            <person name="Smith M.E."/>
        </authorList>
    </citation>
    <scope>NUCLEOTIDE SEQUENCE</scope>
    <source>
        <strain evidence="21">NBRC 100468</strain>
    </source>
</reference>
<dbReference type="GO" id="GO:0003723">
    <property type="term" value="F:RNA binding"/>
    <property type="evidence" value="ECO:0007669"/>
    <property type="project" value="UniProtKB-KW"/>
</dbReference>
<feature type="compositionally biased region" description="Acidic residues" evidence="17">
    <location>
        <begin position="1"/>
        <end position="27"/>
    </location>
</feature>
<dbReference type="PROSITE" id="PS51195">
    <property type="entry name" value="Q_MOTIF"/>
    <property type="match status" value="1"/>
</dbReference>
<dbReference type="FunFam" id="3.40.50.300:FF:000842">
    <property type="entry name" value="ATP-dependent RNA helicase DRS1"/>
    <property type="match status" value="1"/>
</dbReference>
<evidence type="ECO:0000256" key="9">
    <source>
        <dbReference type="ARBA" id="ARBA00023242"/>
    </source>
</evidence>
<feature type="domain" description="Helicase C-terminal" evidence="19">
    <location>
        <begin position="431"/>
        <end position="602"/>
    </location>
</feature>
<evidence type="ECO:0000256" key="17">
    <source>
        <dbReference type="SAM" id="MobiDB-lite"/>
    </source>
</evidence>
<proteinExistence type="inferred from homology"/>
<feature type="region of interest" description="Disordered" evidence="17">
    <location>
        <begin position="93"/>
        <end position="216"/>
    </location>
</feature>
<keyword evidence="9" id="KW-0539">Nucleus</keyword>
<dbReference type="Proteomes" id="UP001150538">
    <property type="component" value="Unassembled WGS sequence"/>
</dbReference>
<feature type="compositionally biased region" description="Basic residues" evidence="17">
    <location>
        <begin position="32"/>
        <end position="52"/>
    </location>
</feature>
<keyword evidence="8" id="KW-0694">RNA-binding</keyword>
<keyword evidence="4 16" id="KW-0547">Nucleotide-binding</keyword>
<dbReference type="InterPro" id="IPR000629">
    <property type="entry name" value="RNA-helicase_DEAD-box_CS"/>
</dbReference>
<feature type="domain" description="Helicase ATP-binding" evidence="18">
    <location>
        <begin position="246"/>
        <end position="420"/>
    </location>
</feature>
<dbReference type="CDD" id="cd17947">
    <property type="entry name" value="DEADc_DDX27"/>
    <property type="match status" value="1"/>
</dbReference>
<comment type="function">
    <text evidence="10">ATP-binding RNA helicase involved in ribosome assembly.</text>
</comment>
<evidence type="ECO:0000256" key="2">
    <source>
        <dbReference type="ARBA" id="ARBA00012552"/>
    </source>
</evidence>
<feature type="region of interest" description="Disordered" evidence="17">
    <location>
        <begin position="645"/>
        <end position="673"/>
    </location>
</feature>
<dbReference type="InterPro" id="IPR014014">
    <property type="entry name" value="RNA_helicase_DEAD_Q_motif"/>
</dbReference>
<dbReference type="EMBL" id="JANBPU010000001">
    <property type="protein sequence ID" value="KAJ1922263.1"/>
    <property type="molecule type" value="Genomic_DNA"/>
</dbReference>
<dbReference type="PROSITE" id="PS51192">
    <property type="entry name" value="HELICASE_ATP_BIND_1"/>
    <property type="match status" value="1"/>
</dbReference>
<feature type="short sequence motif" description="Q motif" evidence="15">
    <location>
        <begin position="215"/>
        <end position="243"/>
    </location>
</feature>
<dbReference type="CDD" id="cd18787">
    <property type="entry name" value="SF2_C_DEAD"/>
    <property type="match status" value="1"/>
</dbReference>
<dbReference type="PROSITE" id="PS51194">
    <property type="entry name" value="HELICASE_CTER"/>
    <property type="match status" value="1"/>
</dbReference>
<dbReference type="GO" id="GO:0005730">
    <property type="term" value="C:nucleolus"/>
    <property type="evidence" value="ECO:0007669"/>
    <property type="project" value="UniProtKB-SubCell"/>
</dbReference>
<accession>A0A9W8ABP6</accession>
<feature type="region of interest" description="Disordered" evidence="17">
    <location>
        <begin position="1"/>
        <end position="64"/>
    </location>
</feature>
<evidence type="ECO:0000256" key="14">
    <source>
        <dbReference type="ARBA" id="ARBA00047984"/>
    </source>
</evidence>
<dbReference type="InterPro" id="IPR001650">
    <property type="entry name" value="Helicase_C-like"/>
</dbReference>
<evidence type="ECO:0000313" key="21">
    <source>
        <dbReference type="EMBL" id="KAJ1922263.1"/>
    </source>
</evidence>
<evidence type="ECO:0000256" key="4">
    <source>
        <dbReference type="ARBA" id="ARBA00022741"/>
    </source>
</evidence>
<evidence type="ECO:0000313" key="22">
    <source>
        <dbReference type="Proteomes" id="UP001150538"/>
    </source>
</evidence>
<dbReference type="GO" id="GO:0003724">
    <property type="term" value="F:RNA helicase activity"/>
    <property type="evidence" value="ECO:0007669"/>
    <property type="project" value="UniProtKB-EC"/>
</dbReference>
<dbReference type="SUPFAM" id="SSF52540">
    <property type="entry name" value="P-loop containing nucleoside triphosphate hydrolases"/>
    <property type="match status" value="1"/>
</dbReference>
<comment type="similarity">
    <text evidence="11">Belongs to the DEAD box helicase family. DDX27/DRS1 subfamily.</text>
</comment>
<comment type="caution">
    <text evidence="21">The sequence shown here is derived from an EMBL/GenBank/DDBJ whole genome shotgun (WGS) entry which is preliminary data.</text>
</comment>
<evidence type="ECO:0000256" key="5">
    <source>
        <dbReference type="ARBA" id="ARBA00022801"/>
    </source>
</evidence>
<evidence type="ECO:0000256" key="12">
    <source>
        <dbReference type="ARBA" id="ARBA00044078"/>
    </source>
</evidence>
<dbReference type="Pfam" id="PF00270">
    <property type="entry name" value="DEAD"/>
    <property type="match status" value="1"/>
</dbReference>
<dbReference type="SMART" id="SM00487">
    <property type="entry name" value="DEXDc"/>
    <property type="match status" value="1"/>
</dbReference>
<evidence type="ECO:0000256" key="7">
    <source>
        <dbReference type="ARBA" id="ARBA00022840"/>
    </source>
</evidence>
<dbReference type="InterPro" id="IPR027417">
    <property type="entry name" value="P-loop_NTPase"/>
</dbReference>
<feature type="domain" description="DEAD-box RNA helicase Q" evidence="20">
    <location>
        <begin position="215"/>
        <end position="243"/>
    </location>
</feature>
<name>A0A9W8ABP6_9FUNG</name>
<dbReference type="GO" id="GO:0005524">
    <property type="term" value="F:ATP binding"/>
    <property type="evidence" value="ECO:0007669"/>
    <property type="project" value="UniProtKB-KW"/>
</dbReference>
<dbReference type="InterPro" id="IPR014001">
    <property type="entry name" value="Helicase_ATP-bd"/>
</dbReference>
<dbReference type="SMART" id="SM00490">
    <property type="entry name" value="HELICc"/>
    <property type="match status" value="1"/>
</dbReference>
<feature type="compositionally biased region" description="Acidic residues" evidence="17">
    <location>
        <begin position="169"/>
        <end position="194"/>
    </location>
</feature>
<evidence type="ECO:0000256" key="1">
    <source>
        <dbReference type="ARBA" id="ARBA00004604"/>
    </source>
</evidence>
<evidence type="ECO:0000256" key="11">
    <source>
        <dbReference type="ARBA" id="ARBA00043999"/>
    </source>
</evidence>
<evidence type="ECO:0000256" key="8">
    <source>
        <dbReference type="ARBA" id="ARBA00022884"/>
    </source>
</evidence>
<dbReference type="GO" id="GO:0006364">
    <property type="term" value="P:rRNA processing"/>
    <property type="evidence" value="ECO:0007669"/>
    <property type="project" value="UniProtKB-ARBA"/>
</dbReference>
<dbReference type="PANTHER" id="PTHR47959:SF1">
    <property type="entry name" value="ATP-DEPENDENT RNA HELICASE DBPA"/>
    <property type="match status" value="1"/>
</dbReference>
<keyword evidence="22" id="KW-1185">Reference proteome</keyword>
<dbReference type="PROSITE" id="PS00039">
    <property type="entry name" value="DEAD_ATP_HELICASE"/>
    <property type="match status" value="1"/>
</dbReference>
<evidence type="ECO:0000256" key="10">
    <source>
        <dbReference type="ARBA" id="ARBA00043881"/>
    </source>
</evidence>
<comment type="catalytic activity">
    <reaction evidence="14">
        <text>ATP + H2O = ADP + phosphate + H(+)</text>
        <dbReference type="Rhea" id="RHEA:13065"/>
        <dbReference type="ChEBI" id="CHEBI:15377"/>
        <dbReference type="ChEBI" id="CHEBI:15378"/>
        <dbReference type="ChEBI" id="CHEBI:30616"/>
        <dbReference type="ChEBI" id="CHEBI:43474"/>
        <dbReference type="ChEBI" id="CHEBI:456216"/>
        <dbReference type="EC" id="3.6.4.13"/>
    </reaction>
</comment>
<evidence type="ECO:0000259" key="18">
    <source>
        <dbReference type="PROSITE" id="PS51192"/>
    </source>
</evidence>
<evidence type="ECO:0000256" key="13">
    <source>
        <dbReference type="ARBA" id="ARBA00044094"/>
    </source>
</evidence>
<evidence type="ECO:0000259" key="19">
    <source>
        <dbReference type="PROSITE" id="PS51194"/>
    </source>
</evidence>
<dbReference type="PANTHER" id="PTHR47959">
    <property type="entry name" value="ATP-DEPENDENT RNA HELICASE RHLE-RELATED"/>
    <property type="match status" value="1"/>
</dbReference>
<keyword evidence="3" id="KW-0690">Ribosome biogenesis</keyword>
<keyword evidence="7 16" id="KW-0067">ATP-binding</keyword>
<protein>
    <recommendedName>
        <fullName evidence="12">ATP-dependent RNA helicase DRS1</fullName>
        <ecNumber evidence="2">3.6.4.13</ecNumber>
    </recommendedName>
    <alternativeName>
        <fullName evidence="13">ATP-dependent RNA helicase drs1</fullName>
    </alternativeName>
</protein>
<dbReference type="AlphaFoldDB" id="A0A9W8ABP6"/>
<feature type="compositionally biased region" description="Acidic residues" evidence="17">
    <location>
        <begin position="133"/>
        <end position="161"/>
    </location>
</feature>
<feature type="compositionally biased region" description="Basic and acidic residues" evidence="17">
    <location>
        <begin position="653"/>
        <end position="667"/>
    </location>
</feature>
<evidence type="ECO:0000256" key="16">
    <source>
        <dbReference type="RuleBase" id="RU000492"/>
    </source>
</evidence>
<dbReference type="InterPro" id="IPR050079">
    <property type="entry name" value="DEAD_box_RNA_helicase"/>
</dbReference>
<dbReference type="GO" id="GO:0005829">
    <property type="term" value="C:cytosol"/>
    <property type="evidence" value="ECO:0007669"/>
    <property type="project" value="TreeGrafter"/>
</dbReference>
<sequence>MADLDDFVMTIDENDEVPNLEVVEQESEAERKHSKNKAGKKIDKKSKGRGKNKSNNVDQEEKDMNADFLVDLDADGLDSVPKTMDFALARAALKIRKNPNQFSTLDEKIAAKRKSMKSSGESFDKRRKLSTEAESEDEEDSNVEEEENDNKDIESEDDNEDGSNKSEESGSEESSEESMSESEDDEDSETDEEEREKRKAYFAPESEAAAGDIPESFTQMNLSRPIMKGLTLLGFVQPTPIQGRTIPIALLGKDICGGAVTGSGKTGAFMVPILERLLYRPKKVQVTRVVVLCPTRELAIQCHNVATKLASFTDIRLCLCTGGLSLKQQEIELKSRPDIVIATPGRLIDHVRNSQSFSMDNIEILVMDEADRMLEDGFTDELNEIVEYCPKQRQTMLFSATMTSSVDELIRLSLRRPVRIQIDPPKTAAKRLIQEFIRIRQNREDDRGAILVSLCKKHYKRKCIVFFRSKAAAHQMKIVFGLLGLKAGELHGNLSQEQRMDSLEKFRDGLVDYLMATDLAARGLDIRGVDTVINYNMPTNLSQYLHRIGRTARAGRSGRAVTMAGESDRKILKMAIKNAPKEQIRQRVVDTEVIIKYKTKLDGFVTKLKEILEEEKQERQLRDAEMKLKKAENLIKHRDEIHSRPKRTWFQTAKDKSAAKQRGRESFKQNVSL</sequence>
<evidence type="ECO:0000256" key="6">
    <source>
        <dbReference type="ARBA" id="ARBA00022806"/>
    </source>
</evidence>
<keyword evidence="6 16" id="KW-0347">Helicase</keyword>
<dbReference type="EC" id="3.6.4.13" evidence="2"/>
<organism evidence="21 22">
    <name type="scientific">Mycoemilia scoparia</name>
    <dbReference type="NCBI Taxonomy" id="417184"/>
    <lineage>
        <taxon>Eukaryota</taxon>
        <taxon>Fungi</taxon>
        <taxon>Fungi incertae sedis</taxon>
        <taxon>Zoopagomycota</taxon>
        <taxon>Kickxellomycotina</taxon>
        <taxon>Kickxellomycetes</taxon>
        <taxon>Kickxellales</taxon>
        <taxon>Kickxellaceae</taxon>
        <taxon>Mycoemilia</taxon>
    </lineage>
</organism>